<dbReference type="InterPro" id="IPR020056">
    <property type="entry name" value="Rbsml_bL25/Gln-tRNA_synth_N"/>
</dbReference>
<evidence type="ECO:0000259" key="8">
    <source>
        <dbReference type="Pfam" id="PF14693"/>
    </source>
</evidence>
<evidence type="ECO:0000313" key="9">
    <source>
        <dbReference type="EMBL" id="MEJ2862269.1"/>
    </source>
</evidence>
<evidence type="ECO:0000256" key="3">
    <source>
        <dbReference type="ARBA" id="ARBA00022980"/>
    </source>
</evidence>
<dbReference type="Gene3D" id="2.40.240.10">
    <property type="entry name" value="Ribosomal Protein L25, Chain P"/>
    <property type="match status" value="1"/>
</dbReference>
<keyword evidence="1 5" id="KW-0699">rRNA-binding</keyword>
<comment type="function">
    <text evidence="5">This is one of the proteins that binds to the 5S RNA in the ribosome where it forms part of the central protuberance.</text>
</comment>
<dbReference type="InterPro" id="IPR037121">
    <property type="entry name" value="Ribosomal_bL25_C"/>
</dbReference>
<dbReference type="Proteomes" id="UP001369736">
    <property type="component" value="Unassembled WGS sequence"/>
</dbReference>
<feature type="domain" description="Large ribosomal subunit protein bL25 L25" evidence="7">
    <location>
        <begin position="7"/>
        <end position="94"/>
    </location>
</feature>
<accession>A0ABU8M4J8</accession>
<sequence>MADEVRIAAESRTEFGKGAARRVRRAGKVPGVLYGHGTDPVHLAFDTVEFAAALRENGRNALLTITGLGGQPQLALTKSIARDPIKGFFEHVDLVLVRRGEKVQVDVRVVIMGEAASGTLVFQNEDTLTVEADATRIPEEITVVIEDAEIGTQFLAGDIQLPEGAELISDPELLVVNVTEAPTEEAMEEEIDTEGAGVEEDASEEEAAETGESSDAADGDQPAEGSSGSSDSSESSDES</sequence>
<feature type="domain" description="Large ribosomal subunit protein bL25 beta" evidence="8">
    <location>
        <begin position="102"/>
        <end position="180"/>
    </location>
</feature>
<comment type="subunit">
    <text evidence="5">Part of the 50S ribosomal subunit; part of the 5S rRNA/L5/L18/L25 subcomplex. Contacts the 5S rRNA. Binds to the 5S rRNA independently of L5 and L18.</text>
</comment>
<evidence type="ECO:0000256" key="6">
    <source>
        <dbReference type="SAM" id="MobiDB-lite"/>
    </source>
</evidence>
<dbReference type="Gene3D" id="2.170.120.20">
    <property type="entry name" value="Ribosomal protein L25, beta domain"/>
    <property type="match status" value="1"/>
</dbReference>
<dbReference type="InterPro" id="IPR020057">
    <property type="entry name" value="Ribosomal_bL25_b-dom"/>
</dbReference>
<comment type="similarity">
    <text evidence="5">Belongs to the bacterial ribosomal protein bL25 family. CTC subfamily.</text>
</comment>
<dbReference type="GO" id="GO:0005840">
    <property type="term" value="C:ribosome"/>
    <property type="evidence" value="ECO:0007669"/>
    <property type="project" value="UniProtKB-KW"/>
</dbReference>
<comment type="caution">
    <text evidence="9">The sequence shown here is derived from an EMBL/GenBank/DDBJ whole genome shotgun (WGS) entry which is preliminary data.</text>
</comment>
<dbReference type="InterPro" id="IPR029751">
    <property type="entry name" value="Ribosomal_L25_dom"/>
</dbReference>
<dbReference type="SUPFAM" id="SSF50715">
    <property type="entry name" value="Ribosomal protein L25-like"/>
    <property type="match status" value="1"/>
</dbReference>
<evidence type="ECO:0000259" key="7">
    <source>
        <dbReference type="Pfam" id="PF01386"/>
    </source>
</evidence>
<evidence type="ECO:0000313" key="10">
    <source>
        <dbReference type="Proteomes" id="UP001369736"/>
    </source>
</evidence>
<dbReference type="PANTHER" id="PTHR33284:SF1">
    <property type="entry name" value="RIBOSOMAL PROTEIN L25_GLN-TRNA SYNTHETASE, ANTI-CODON-BINDING DOMAIN-CONTAINING PROTEIN"/>
    <property type="match status" value="1"/>
</dbReference>
<dbReference type="PANTHER" id="PTHR33284">
    <property type="entry name" value="RIBOSOMAL PROTEIN L25/GLN-TRNA SYNTHETASE, ANTI-CODON-BINDING DOMAIN-CONTAINING PROTEIN"/>
    <property type="match status" value="1"/>
</dbReference>
<dbReference type="RefSeq" id="WP_337703646.1">
    <property type="nucleotide sequence ID" value="NZ_JBBEGM010000005.1"/>
</dbReference>
<dbReference type="NCBIfam" id="TIGR00731">
    <property type="entry name" value="bL25_bact_ctc"/>
    <property type="match status" value="1"/>
</dbReference>
<feature type="compositionally biased region" description="Acidic residues" evidence="6">
    <location>
        <begin position="182"/>
        <end position="209"/>
    </location>
</feature>
<evidence type="ECO:0000256" key="5">
    <source>
        <dbReference type="HAMAP-Rule" id="MF_01334"/>
    </source>
</evidence>
<reference evidence="9 10" key="1">
    <citation type="submission" date="2024-03" db="EMBL/GenBank/DDBJ databases">
        <title>Actinomycetospora sp. OC33-EN07, a novel actinomycete isolated from wild orchid (Aerides multiflora).</title>
        <authorList>
            <person name="Suriyachadkun C."/>
        </authorList>
    </citation>
    <scope>NUCLEOTIDE SEQUENCE [LARGE SCALE GENOMIC DNA]</scope>
    <source>
        <strain evidence="9 10">OC33-EN07</strain>
    </source>
</reference>
<feature type="compositionally biased region" description="Low complexity" evidence="6">
    <location>
        <begin position="224"/>
        <end position="233"/>
    </location>
</feature>
<dbReference type="HAMAP" id="MF_01334">
    <property type="entry name" value="Ribosomal_bL25_CTC"/>
    <property type="match status" value="1"/>
</dbReference>
<dbReference type="InterPro" id="IPR001021">
    <property type="entry name" value="Ribosomal_bL25_long"/>
</dbReference>
<dbReference type="Pfam" id="PF14693">
    <property type="entry name" value="Ribosomal_TL5_C"/>
    <property type="match status" value="1"/>
</dbReference>
<dbReference type="NCBIfam" id="NF004131">
    <property type="entry name" value="PRK05618.2-1"/>
    <property type="match status" value="1"/>
</dbReference>
<keyword evidence="10" id="KW-1185">Reference proteome</keyword>
<name>A0ABU8M4J8_9PSEU</name>
<keyword evidence="3 5" id="KW-0689">Ribosomal protein</keyword>
<evidence type="ECO:0000256" key="1">
    <source>
        <dbReference type="ARBA" id="ARBA00022730"/>
    </source>
</evidence>
<dbReference type="EMBL" id="JBBEGM010000005">
    <property type="protein sequence ID" value="MEJ2862269.1"/>
    <property type="molecule type" value="Genomic_DNA"/>
</dbReference>
<gene>
    <name evidence="5" type="primary">rplY</name>
    <name evidence="5" type="synonym">ctc</name>
    <name evidence="9" type="ORF">WCD58_13945</name>
</gene>
<organism evidence="9 10">
    <name type="scientific">Actinomycetospora flava</name>
    <dbReference type="NCBI Taxonomy" id="3129232"/>
    <lineage>
        <taxon>Bacteria</taxon>
        <taxon>Bacillati</taxon>
        <taxon>Actinomycetota</taxon>
        <taxon>Actinomycetes</taxon>
        <taxon>Pseudonocardiales</taxon>
        <taxon>Pseudonocardiaceae</taxon>
        <taxon>Actinomycetospora</taxon>
    </lineage>
</organism>
<keyword evidence="2 5" id="KW-0694">RNA-binding</keyword>
<keyword evidence="4 5" id="KW-0687">Ribonucleoprotein</keyword>
<evidence type="ECO:0000256" key="4">
    <source>
        <dbReference type="ARBA" id="ARBA00023274"/>
    </source>
</evidence>
<evidence type="ECO:0000256" key="2">
    <source>
        <dbReference type="ARBA" id="ARBA00022884"/>
    </source>
</evidence>
<protein>
    <recommendedName>
        <fullName evidence="5">Large ribosomal subunit protein bL25</fullName>
    </recommendedName>
    <alternativeName>
        <fullName evidence="5">General stress protein CTC</fullName>
    </alternativeName>
</protein>
<dbReference type="InterPro" id="IPR020930">
    <property type="entry name" value="Ribosomal_uL5_bac-type"/>
</dbReference>
<dbReference type="CDD" id="cd00495">
    <property type="entry name" value="Ribosomal_L25_TL5_CTC"/>
    <property type="match status" value="1"/>
</dbReference>
<proteinExistence type="inferred from homology"/>
<feature type="region of interest" description="Disordered" evidence="6">
    <location>
        <begin position="181"/>
        <end position="239"/>
    </location>
</feature>
<dbReference type="Pfam" id="PF01386">
    <property type="entry name" value="Ribosomal_L25p"/>
    <property type="match status" value="1"/>
</dbReference>
<dbReference type="InterPro" id="IPR011035">
    <property type="entry name" value="Ribosomal_bL25/Gln-tRNA_synth"/>
</dbReference>